<dbReference type="Proteomes" id="UP000051401">
    <property type="component" value="Unassembled WGS sequence"/>
</dbReference>
<dbReference type="EMBL" id="LAXI01000001">
    <property type="protein sequence ID" value="KRS19735.1"/>
    <property type="molecule type" value="Genomic_DNA"/>
</dbReference>
<dbReference type="EMBL" id="CP031598">
    <property type="protein sequence ID" value="QEW28911.1"/>
    <property type="molecule type" value="Genomic_DNA"/>
</dbReference>
<reference evidence="1 3" key="1">
    <citation type="submission" date="2015-04" db="EMBL/GenBank/DDBJ databases">
        <title>The draft genome sequence of Roseovarius indicus B108T.</title>
        <authorList>
            <person name="Li G."/>
            <person name="Lai Q."/>
            <person name="Shao Z."/>
            <person name="Yan P."/>
        </authorList>
    </citation>
    <scope>NUCLEOTIDE SEQUENCE [LARGE SCALE GENOMIC DNA]</scope>
    <source>
        <strain evidence="1 3">B108</strain>
    </source>
</reference>
<dbReference type="Gene3D" id="4.10.410.40">
    <property type="match status" value="1"/>
</dbReference>
<evidence type="ECO:0000313" key="3">
    <source>
        <dbReference type="Proteomes" id="UP000051401"/>
    </source>
</evidence>
<evidence type="ECO:0008006" key="5">
    <source>
        <dbReference type="Google" id="ProtNLM"/>
    </source>
</evidence>
<dbReference type="AlphaFoldDB" id="A0A0T5PEQ3"/>
<evidence type="ECO:0000313" key="2">
    <source>
        <dbReference type="EMBL" id="QEW28911.1"/>
    </source>
</evidence>
<dbReference type="RefSeq" id="WP_057812937.1">
    <property type="nucleotide sequence ID" value="NZ_CP031598.1"/>
</dbReference>
<evidence type="ECO:0000313" key="1">
    <source>
        <dbReference type="EMBL" id="KRS19735.1"/>
    </source>
</evidence>
<organism evidence="1 3">
    <name type="scientific">Roseovarius indicus</name>
    <dbReference type="NCBI Taxonomy" id="540747"/>
    <lineage>
        <taxon>Bacteria</taxon>
        <taxon>Pseudomonadati</taxon>
        <taxon>Pseudomonadota</taxon>
        <taxon>Alphaproteobacteria</taxon>
        <taxon>Rhodobacterales</taxon>
        <taxon>Roseobacteraceae</taxon>
        <taxon>Roseovarius</taxon>
    </lineage>
</organism>
<gene>
    <name evidence="2" type="ORF">RIdsm_04752</name>
    <name evidence="1" type="ORF">XM52_02580</name>
</gene>
<reference evidence="2 4" key="2">
    <citation type="submission" date="2018-08" db="EMBL/GenBank/DDBJ databases">
        <title>Genetic Globetrotter - A new plasmid hitch-hiking vast phylogenetic and geographic distances.</title>
        <authorList>
            <person name="Vollmers J."/>
            <person name="Petersen J."/>
        </authorList>
    </citation>
    <scope>NUCLEOTIDE SEQUENCE [LARGE SCALE GENOMIC DNA]</scope>
    <source>
        <strain evidence="2 4">DSM 26383</strain>
    </source>
</reference>
<dbReference type="PATRIC" id="fig|540747.5.peg.524"/>
<dbReference type="STRING" id="540747.SAMN04488031_102750"/>
<dbReference type="KEGG" id="rid:RIdsm_04752"/>
<sequence>MTIYATAGAKVFIGGVMAQQSDDFVESDFSSETWVQIKELEALGSLGDAAEEITFSAIGEARTKRLKGSRASPPMELVCGLDYSDAGQTAAIAAEKEIHDYAFKVEFNDAPEGGTPSERYFIAKVASASEAYDTANSVMKLNLSLWVNSNVVRVDAAEA</sequence>
<evidence type="ECO:0000313" key="4">
    <source>
        <dbReference type="Proteomes" id="UP000325785"/>
    </source>
</evidence>
<dbReference type="Proteomes" id="UP000325785">
    <property type="component" value="Chromosome"/>
</dbReference>
<dbReference type="OrthoDB" id="6976379at2"/>
<keyword evidence="3" id="KW-1185">Reference proteome</keyword>
<protein>
    <recommendedName>
        <fullName evidence="5">Phage tail protein</fullName>
    </recommendedName>
</protein>
<proteinExistence type="predicted"/>
<name>A0A0T5PEQ3_9RHOB</name>
<accession>A0A0T5PEQ3</accession>